<sequence length="135" mass="15593">MKKIVVCLLFLLALSCSIDDGMQEVSFVILPVENAILPTEFERNETYDIYLEYLRPTSCHGFNDIYYMSESNERTVAIVANYFQGNYTCTDIDALTEASFRFKATTEDSYVFKFWQGEDENGEDQYLIVEVPVID</sequence>
<dbReference type="RefSeq" id="WP_103050584.1">
    <property type="nucleotide sequence ID" value="NZ_POWF01000001.1"/>
</dbReference>
<dbReference type="AlphaFoldDB" id="A0A2K1E370"/>
<keyword evidence="1" id="KW-0732">Signal</keyword>
<accession>A0A2K1E370</accession>
<comment type="caution">
    <text evidence="2">The sequence shown here is derived from an EMBL/GenBank/DDBJ whole genome shotgun (WGS) entry which is preliminary data.</text>
</comment>
<evidence type="ECO:0000256" key="1">
    <source>
        <dbReference type="SAM" id="SignalP"/>
    </source>
</evidence>
<proteinExistence type="predicted"/>
<evidence type="ECO:0000313" key="3">
    <source>
        <dbReference type="Proteomes" id="UP000236641"/>
    </source>
</evidence>
<dbReference type="OrthoDB" id="893802at2"/>
<dbReference type="EMBL" id="POWF01000001">
    <property type="protein sequence ID" value="PNQ74732.1"/>
    <property type="molecule type" value="Genomic_DNA"/>
</dbReference>
<dbReference type="PROSITE" id="PS51257">
    <property type="entry name" value="PROKAR_LIPOPROTEIN"/>
    <property type="match status" value="1"/>
</dbReference>
<evidence type="ECO:0000313" key="2">
    <source>
        <dbReference type="EMBL" id="PNQ74732.1"/>
    </source>
</evidence>
<dbReference type="Proteomes" id="UP000236641">
    <property type="component" value="Unassembled WGS sequence"/>
</dbReference>
<gene>
    <name evidence="2" type="ORF">C1T31_00905</name>
</gene>
<protein>
    <recommendedName>
        <fullName evidence="4">Lipoprotein</fullName>
    </recommendedName>
</protein>
<feature type="chain" id="PRO_5014449078" description="Lipoprotein" evidence="1">
    <location>
        <begin position="19"/>
        <end position="135"/>
    </location>
</feature>
<keyword evidence="3" id="KW-1185">Reference proteome</keyword>
<name>A0A2K1E370_9FLAO</name>
<organism evidence="2 3">
    <name type="scientific">Hanstruepera neustonica</name>
    <dbReference type="NCBI Taxonomy" id="1445657"/>
    <lineage>
        <taxon>Bacteria</taxon>
        <taxon>Pseudomonadati</taxon>
        <taxon>Bacteroidota</taxon>
        <taxon>Flavobacteriia</taxon>
        <taxon>Flavobacteriales</taxon>
        <taxon>Flavobacteriaceae</taxon>
        <taxon>Hanstruepera</taxon>
    </lineage>
</organism>
<feature type="signal peptide" evidence="1">
    <location>
        <begin position="1"/>
        <end position="18"/>
    </location>
</feature>
<reference evidence="2 3" key="1">
    <citation type="submission" date="2018-01" db="EMBL/GenBank/DDBJ databases">
        <title>The draft genome of Hanstruepera neustonica JCM19743.</title>
        <authorList>
            <person name="He R.-H."/>
            <person name="Du Z.-J."/>
        </authorList>
    </citation>
    <scope>NUCLEOTIDE SEQUENCE [LARGE SCALE GENOMIC DNA]</scope>
    <source>
        <strain evidence="2 3">JCM19743</strain>
    </source>
</reference>
<evidence type="ECO:0008006" key="4">
    <source>
        <dbReference type="Google" id="ProtNLM"/>
    </source>
</evidence>